<evidence type="ECO:0000256" key="1">
    <source>
        <dbReference type="ARBA" id="ARBA00004370"/>
    </source>
</evidence>
<dbReference type="EMBL" id="CAJNIZ010008117">
    <property type="protein sequence ID" value="CAE7264394.1"/>
    <property type="molecule type" value="Genomic_DNA"/>
</dbReference>
<feature type="non-terminal residue" evidence="10">
    <location>
        <position position="1"/>
    </location>
</feature>
<keyword evidence="3 8" id="KW-0812">Transmembrane</keyword>
<evidence type="ECO:0000259" key="9">
    <source>
        <dbReference type="Pfam" id="PF03188"/>
    </source>
</evidence>
<dbReference type="InterPro" id="IPR006593">
    <property type="entry name" value="Cyt_b561/ferric_Rdtase_TM"/>
</dbReference>
<keyword evidence="11" id="KW-1185">Reference proteome</keyword>
<sequence>DAVALAALVVGTILAVRGRAVIKFLFVFCFSLSITLWTCLAAKKDGHTGLGMVVASLVLPCAVMAADRLYLLFCFLVGGAVGGTLGYAFRGLISLPALAVGLLVVASLVSGLVFLRWRNLGWRLLLPPLGALLLGASLRYCFARVLLDGEAHWLDFAYAPWSDLQALASDALDVCFICASGVFTLLGWYLQFASLLGLDDPLALPEHIENLLEKTQEWLPVVFDGSMESAKPHAPAEVTEPFLGRKAERDTKPEVILFIAILTVLLLCGLLCSRPLLFLGHVVLMSCAFTPLMTAGLLSYSSRSSRQALHEHSGAVSLGLALLCALGGYACMYVENKLNETSHLGLSDDGDVAERTIRVLHVWLGYAILGILCILALIAPGMLRAGERSRSRSIATCQRVLGKMMYGLGMTTQILGYFIEGLLPSWASWLLTSSLLAVALATLAASEGPYSVRVSEEVSGSRDGYSPPAPAPAAVLGPTRAAPARAPEKQAPPVIPCVSIASTKI</sequence>
<comment type="subcellular location">
    <subcellularLocation>
        <location evidence="1">Membrane</location>
    </subcellularLocation>
</comment>
<comment type="caution">
    <text evidence="10">The sequence shown here is derived from an EMBL/GenBank/DDBJ whole genome shotgun (WGS) entry which is preliminary data.</text>
</comment>
<evidence type="ECO:0000256" key="8">
    <source>
        <dbReference type="SAM" id="Phobius"/>
    </source>
</evidence>
<evidence type="ECO:0000256" key="5">
    <source>
        <dbReference type="ARBA" id="ARBA00022989"/>
    </source>
</evidence>
<keyword evidence="4" id="KW-0249">Electron transport</keyword>
<feature type="transmembrane region" description="Helical" evidence="8">
    <location>
        <begin position="360"/>
        <end position="379"/>
    </location>
</feature>
<feature type="transmembrane region" description="Helical" evidence="8">
    <location>
        <begin position="124"/>
        <end position="147"/>
    </location>
</feature>
<evidence type="ECO:0000256" key="6">
    <source>
        <dbReference type="ARBA" id="ARBA00023136"/>
    </source>
</evidence>
<dbReference type="Proteomes" id="UP000649617">
    <property type="component" value="Unassembled WGS sequence"/>
</dbReference>
<proteinExistence type="predicted"/>
<dbReference type="Pfam" id="PF03188">
    <property type="entry name" value="Cytochrom_B561"/>
    <property type="match status" value="1"/>
</dbReference>
<feature type="transmembrane region" description="Helical" evidence="8">
    <location>
        <begin position="95"/>
        <end position="117"/>
    </location>
</feature>
<gene>
    <name evidence="10" type="primary">ADL1</name>
    <name evidence="10" type="ORF">SPIL2461_LOCUS5653</name>
</gene>
<feature type="transmembrane region" description="Helical" evidence="8">
    <location>
        <begin position="425"/>
        <end position="445"/>
    </location>
</feature>
<dbReference type="GO" id="GO:0016020">
    <property type="term" value="C:membrane"/>
    <property type="evidence" value="ECO:0007669"/>
    <property type="project" value="UniProtKB-SubCell"/>
</dbReference>
<accession>A0A812MGN4</accession>
<feature type="region of interest" description="Disordered" evidence="7">
    <location>
        <begin position="459"/>
        <end position="490"/>
    </location>
</feature>
<evidence type="ECO:0000313" key="10">
    <source>
        <dbReference type="EMBL" id="CAE7264394.1"/>
    </source>
</evidence>
<name>A0A812MGN4_SYMPI</name>
<feature type="non-terminal residue" evidence="10">
    <location>
        <position position="505"/>
    </location>
</feature>
<evidence type="ECO:0000256" key="2">
    <source>
        <dbReference type="ARBA" id="ARBA00022448"/>
    </source>
</evidence>
<organism evidence="10 11">
    <name type="scientific">Symbiodinium pilosum</name>
    <name type="common">Dinoflagellate</name>
    <dbReference type="NCBI Taxonomy" id="2952"/>
    <lineage>
        <taxon>Eukaryota</taxon>
        <taxon>Sar</taxon>
        <taxon>Alveolata</taxon>
        <taxon>Dinophyceae</taxon>
        <taxon>Suessiales</taxon>
        <taxon>Symbiodiniaceae</taxon>
        <taxon>Symbiodinium</taxon>
    </lineage>
</organism>
<feature type="transmembrane region" description="Helical" evidence="8">
    <location>
        <begin position="25"/>
        <end position="42"/>
    </location>
</feature>
<feature type="transmembrane region" description="Helical" evidence="8">
    <location>
        <begin position="312"/>
        <end position="330"/>
    </location>
</feature>
<evidence type="ECO:0000256" key="4">
    <source>
        <dbReference type="ARBA" id="ARBA00022982"/>
    </source>
</evidence>
<evidence type="ECO:0000256" key="3">
    <source>
        <dbReference type="ARBA" id="ARBA00022692"/>
    </source>
</evidence>
<feature type="domain" description="Cytochrome b561" evidence="9">
    <location>
        <begin position="281"/>
        <end position="417"/>
    </location>
</feature>
<feature type="transmembrane region" description="Helical" evidence="8">
    <location>
        <begin position="400"/>
        <end position="419"/>
    </location>
</feature>
<protein>
    <submittedName>
        <fullName evidence="10">ADL1 protein</fullName>
    </submittedName>
</protein>
<feature type="transmembrane region" description="Helical" evidence="8">
    <location>
        <begin position="255"/>
        <end position="272"/>
    </location>
</feature>
<feature type="transmembrane region" description="Helical" evidence="8">
    <location>
        <begin position="278"/>
        <end position="300"/>
    </location>
</feature>
<reference evidence="10" key="1">
    <citation type="submission" date="2021-02" db="EMBL/GenBank/DDBJ databases">
        <authorList>
            <person name="Dougan E. K."/>
            <person name="Rhodes N."/>
            <person name="Thang M."/>
            <person name="Chan C."/>
        </authorList>
    </citation>
    <scope>NUCLEOTIDE SEQUENCE</scope>
</reference>
<feature type="transmembrane region" description="Helical" evidence="8">
    <location>
        <begin position="69"/>
        <end position="89"/>
    </location>
</feature>
<evidence type="ECO:0000256" key="7">
    <source>
        <dbReference type="SAM" id="MobiDB-lite"/>
    </source>
</evidence>
<dbReference type="Gene3D" id="1.20.120.1770">
    <property type="match status" value="1"/>
</dbReference>
<keyword evidence="5 8" id="KW-1133">Transmembrane helix</keyword>
<dbReference type="AlphaFoldDB" id="A0A812MGN4"/>
<feature type="transmembrane region" description="Helical" evidence="8">
    <location>
        <begin position="167"/>
        <end position="190"/>
    </location>
</feature>
<keyword evidence="6 8" id="KW-0472">Membrane</keyword>
<keyword evidence="2" id="KW-0813">Transport</keyword>
<evidence type="ECO:0000313" key="11">
    <source>
        <dbReference type="Proteomes" id="UP000649617"/>
    </source>
</evidence>